<dbReference type="InterPro" id="IPR023801">
    <property type="entry name" value="His_deacetylse_dom"/>
</dbReference>
<comment type="caution">
    <text evidence="2">The sequence shown here is derived from an EMBL/GenBank/DDBJ whole genome shotgun (WGS) entry which is preliminary data.</text>
</comment>
<dbReference type="PANTHER" id="PTHR10625:SF31">
    <property type="entry name" value="HISTONE DEACETYLASE DOMAIN-CONTAINING PROTEIN"/>
    <property type="match status" value="1"/>
</dbReference>
<reference evidence="2 3" key="1">
    <citation type="journal article" date="2017" name="Mol. Biol. Evol.">
        <title>The 4-celled Tetrabaena socialis nuclear genome reveals the essential components for genetic control of cell number at the origin of multicellularity in the volvocine lineage.</title>
        <authorList>
            <person name="Featherston J."/>
            <person name="Arakaki Y."/>
            <person name="Hanschen E.R."/>
            <person name="Ferris P.J."/>
            <person name="Michod R.E."/>
            <person name="Olson B.J.S.C."/>
            <person name="Nozaki H."/>
            <person name="Durand P.M."/>
        </authorList>
    </citation>
    <scope>NUCLEOTIDE SEQUENCE [LARGE SCALE GENOMIC DNA]</scope>
    <source>
        <strain evidence="2 3">NIES-571</strain>
    </source>
</reference>
<dbReference type="Gene3D" id="3.40.800.20">
    <property type="entry name" value="Histone deacetylase domain"/>
    <property type="match status" value="1"/>
</dbReference>
<dbReference type="PANTHER" id="PTHR10625">
    <property type="entry name" value="HISTONE DEACETYLASE HDAC1-RELATED"/>
    <property type="match status" value="1"/>
</dbReference>
<organism evidence="2 3">
    <name type="scientific">Tetrabaena socialis</name>
    <dbReference type="NCBI Taxonomy" id="47790"/>
    <lineage>
        <taxon>Eukaryota</taxon>
        <taxon>Viridiplantae</taxon>
        <taxon>Chlorophyta</taxon>
        <taxon>core chlorophytes</taxon>
        <taxon>Chlorophyceae</taxon>
        <taxon>CS clade</taxon>
        <taxon>Chlamydomonadales</taxon>
        <taxon>Tetrabaenaceae</taxon>
        <taxon>Tetrabaena</taxon>
    </lineage>
</organism>
<dbReference type="GO" id="GO:0005737">
    <property type="term" value="C:cytoplasm"/>
    <property type="evidence" value="ECO:0007669"/>
    <property type="project" value="TreeGrafter"/>
</dbReference>
<gene>
    <name evidence="2" type="ORF">TSOC_014239</name>
</gene>
<dbReference type="GO" id="GO:0004407">
    <property type="term" value="F:histone deacetylase activity"/>
    <property type="evidence" value="ECO:0007669"/>
    <property type="project" value="TreeGrafter"/>
</dbReference>
<proteinExistence type="predicted"/>
<dbReference type="PRINTS" id="PR01270">
    <property type="entry name" value="HDASUPER"/>
</dbReference>
<keyword evidence="3" id="KW-1185">Reference proteome</keyword>
<dbReference type="OrthoDB" id="424012at2759"/>
<feature type="domain" description="Histone deacetylase" evidence="1">
    <location>
        <begin position="4"/>
        <end position="153"/>
    </location>
</feature>
<dbReference type="Pfam" id="PF00850">
    <property type="entry name" value="Hist_deacetyl"/>
    <property type="match status" value="1"/>
</dbReference>
<dbReference type="AlphaFoldDB" id="A0A2J7ZI66"/>
<protein>
    <submittedName>
        <fullName evidence="2">Histone deacetylase 10</fullName>
    </submittedName>
</protein>
<dbReference type="Proteomes" id="UP000236333">
    <property type="component" value="Unassembled WGS sequence"/>
</dbReference>
<feature type="non-terminal residue" evidence="2">
    <location>
        <position position="155"/>
    </location>
</feature>
<name>A0A2J7ZI66_9CHLO</name>
<evidence type="ECO:0000259" key="1">
    <source>
        <dbReference type="Pfam" id="PF00850"/>
    </source>
</evidence>
<evidence type="ECO:0000313" key="2">
    <source>
        <dbReference type="EMBL" id="PNG99964.1"/>
    </source>
</evidence>
<dbReference type="GO" id="GO:0000118">
    <property type="term" value="C:histone deacetylase complex"/>
    <property type="evidence" value="ECO:0007669"/>
    <property type="project" value="TreeGrafter"/>
</dbReference>
<sequence>MTHLKPRAATEDELARVHCRDYIARVRQMSGDDSKGHHTVGHQATFAPGGYDIAALAAGGALVALEAVMRGEVHNAYALTRPPGHHAERAEGMGFCIFNNVAVAAAAAVAVHGLRRVAVVDFDVHHGNGTQRMFESDPCVLFVSLHQDSNYPLHS</sequence>
<dbReference type="SUPFAM" id="SSF52768">
    <property type="entry name" value="Arginase/deacetylase"/>
    <property type="match status" value="1"/>
</dbReference>
<dbReference type="InterPro" id="IPR037138">
    <property type="entry name" value="His_deacetylse_dom_sf"/>
</dbReference>
<dbReference type="InterPro" id="IPR023696">
    <property type="entry name" value="Ureohydrolase_dom_sf"/>
</dbReference>
<accession>A0A2J7ZI66</accession>
<evidence type="ECO:0000313" key="3">
    <source>
        <dbReference type="Proteomes" id="UP000236333"/>
    </source>
</evidence>
<dbReference type="GO" id="GO:0040029">
    <property type="term" value="P:epigenetic regulation of gene expression"/>
    <property type="evidence" value="ECO:0007669"/>
    <property type="project" value="TreeGrafter"/>
</dbReference>
<dbReference type="EMBL" id="PGGS01001874">
    <property type="protein sequence ID" value="PNG99964.1"/>
    <property type="molecule type" value="Genomic_DNA"/>
</dbReference>
<dbReference type="InterPro" id="IPR000286">
    <property type="entry name" value="HDACs"/>
</dbReference>